<gene>
    <name evidence="5" type="ORF">ACFSKW_51300</name>
</gene>
<sequence length="478" mass="49723">MRLITAATTTGGIRGVLDDGVAAFKGIPYAKSPFGALRMAAPVPMDPWDGIRDATRFGPRPPQPAILLGAPAWSPADGLDCLTVNVWSPDPGGSGLPVMVWIYGGAYITGSADLPEYDGARLAREGVVVVTFNHRIGMEGFGQVEGAPANRGLLDQLAALRWVQENASAFGGDPANVTVFGESAGAGSIACLLAMPAAAGLFGRAIAQSVPGVFFSPGVASGITASIVDRLGGASPYDSGPEELVAAAGAVMAEEGRDDPDRWGPMAFSRMPFAPVVDGEVLSDIPWRAAGGAGRDIELVVGFTRDEYRLFHALGEGMTGDLAAAMETLAPAGADAAYRAAHPDATTEELFVLLMSDWLFRMPTALLADAHPGPTYAYELTWAPTALGACHGLDVPLAFGTLDTPLAGMLMGGSAEAEGLSRQFRTAWTRFAATGDPGWPVYEPAKAVTHLFDVDPSDVADPEAPSRAIWSERGISII</sequence>
<evidence type="ECO:0000256" key="1">
    <source>
        <dbReference type="ARBA" id="ARBA00005964"/>
    </source>
</evidence>
<dbReference type="RefSeq" id="WP_379582555.1">
    <property type="nucleotide sequence ID" value="NZ_JBHUFV010000098.1"/>
</dbReference>
<evidence type="ECO:0000313" key="6">
    <source>
        <dbReference type="Proteomes" id="UP001597368"/>
    </source>
</evidence>
<organism evidence="5 6">
    <name type="scientific">Nonomuraea mangrovi</name>
    <dbReference type="NCBI Taxonomy" id="2316207"/>
    <lineage>
        <taxon>Bacteria</taxon>
        <taxon>Bacillati</taxon>
        <taxon>Actinomycetota</taxon>
        <taxon>Actinomycetes</taxon>
        <taxon>Streptosporangiales</taxon>
        <taxon>Streptosporangiaceae</taxon>
        <taxon>Nonomuraea</taxon>
    </lineage>
</organism>
<dbReference type="InterPro" id="IPR002018">
    <property type="entry name" value="CarbesteraseB"/>
</dbReference>
<dbReference type="Pfam" id="PF00135">
    <property type="entry name" value="COesterase"/>
    <property type="match status" value="1"/>
</dbReference>
<dbReference type="InterPro" id="IPR050309">
    <property type="entry name" value="Type-B_Carboxylest/Lipase"/>
</dbReference>
<dbReference type="EC" id="3.1.1.-" evidence="3"/>
<evidence type="ECO:0000256" key="3">
    <source>
        <dbReference type="RuleBase" id="RU361235"/>
    </source>
</evidence>
<dbReference type="InterPro" id="IPR019826">
    <property type="entry name" value="Carboxylesterase_B_AS"/>
</dbReference>
<keyword evidence="6" id="KW-1185">Reference proteome</keyword>
<dbReference type="InterPro" id="IPR029058">
    <property type="entry name" value="AB_hydrolase_fold"/>
</dbReference>
<protein>
    <recommendedName>
        <fullName evidence="3">Carboxylic ester hydrolase</fullName>
        <ecNumber evidence="3">3.1.1.-</ecNumber>
    </recommendedName>
</protein>
<keyword evidence="2 3" id="KW-0378">Hydrolase</keyword>
<feature type="domain" description="Carboxylesterase type B" evidence="4">
    <location>
        <begin position="7"/>
        <end position="438"/>
    </location>
</feature>
<reference evidence="6" key="1">
    <citation type="journal article" date="2019" name="Int. J. Syst. Evol. Microbiol.">
        <title>The Global Catalogue of Microorganisms (GCM) 10K type strain sequencing project: providing services to taxonomists for standard genome sequencing and annotation.</title>
        <authorList>
            <consortium name="The Broad Institute Genomics Platform"/>
            <consortium name="The Broad Institute Genome Sequencing Center for Infectious Disease"/>
            <person name="Wu L."/>
            <person name="Ma J."/>
        </authorList>
    </citation>
    <scope>NUCLEOTIDE SEQUENCE [LARGE SCALE GENOMIC DNA]</scope>
    <source>
        <strain evidence="6">ICMP 6774ER</strain>
    </source>
</reference>
<evidence type="ECO:0000259" key="4">
    <source>
        <dbReference type="Pfam" id="PF00135"/>
    </source>
</evidence>
<dbReference type="PROSITE" id="PS00122">
    <property type="entry name" value="CARBOXYLESTERASE_B_1"/>
    <property type="match status" value="1"/>
</dbReference>
<name>A0ABW4TCW6_9ACTN</name>
<proteinExistence type="inferred from homology"/>
<comment type="caution">
    <text evidence="5">The sequence shown here is derived from an EMBL/GenBank/DDBJ whole genome shotgun (WGS) entry which is preliminary data.</text>
</comment>
<dbReference type="Proteomes" id="UP001597368">
    <property type="component" value="Unassembled WGS sequence"/>
</dbReference>
<comment type="similarity">
    <text evidence="1 3">Belongs to the type-B carboxylesterase/lipase family.</text>
</comment>
<evidence type="ECO:0000313" key="5">
    <source>
        <dbReference type="EMBL" id="MFD1939873.1"/>
    </source>
</evidence>
<dbReference type="PRINTS" id="PR00878">
    <property type="entry name" value="CHOLNESTRASE"/>
</dbReference>
<dbReference type="PANTHER" id="PTHR11559">
    <property type="entry name" value="CARBOXYLESTERASE"/>
    <property type="match status" value="1"/>
</dbReference>
<evidence type="ECO:0000256" key="2">
    <source>
        <dbReference type="ARBA" id="ARBA00022801"/>
    </source>
</evidence>
<accession>A0ABW4TCW6</accession>
<dbReference type="InterPro" id="IPR000997">
    <property type="entry name" value="Cholinesterase"/>
</dbReference>
<dbReference type="SUPFAM" id="SSF53474">
    <property type="entry name" value="alpha/beta-Hydrolases"/>
    <property type="match status" value="1"/>
</dbReference>
<dbReference type="Gene3D" id="3.40.50.1820">
    <property type="entry name" value="alpha/beta hydrolase"/>
    <property type="match status" value="1"/>
</dbReference>
<dbReference type="EMBL" id="JBHUFV010000098">
    <property type="protein sequence ID" value="MFD1939873.1"/>
    <property type="molecule type" value="Genomic_DNA"/>
</dbReference>